<feature type="region of interest" description="Disordered" evidence="8">
    <location>
        <begin position="574"/>
        <end position="783"/>
    </location>
</feature>
<comment type="function">
    <text evidence="1 7">GTPase that associates with pre-60S ribosomal subunits in the nucleolus and is required for their nuclear export and maturation.</text>
</comment>
<dbReference type="AlphaFoldDB" id="A0A316U563"/>
<dbReference type="SUPFAM" id="SSF52540">
    <property type="entry name" value="P-loop containing nucleoside triphosphate hydrolases"/>
    <property type="match status" value="1"/>
</dbReference>
<proteinExistence type="inferred from homology"/>
<dbReference type="Gene3D" id="1.10.1580.10">
    <property type="match status" value="1"/>
</dbReference>
<feature type="compositionally biased region" description="Acidic residues" evidence="8">
    <location>
        <begin position="656"/>
        <end position="682"/>
    </location>
</feature>
<dbReference type="PANTHER" id="PTHR11089:SF9">
    <property type="entry name" value="NUCLEOLAR GTP-BINDING PROTEIN 2"/>
    <property type="match status" value="1"/>
</dbReference>
<evidence type="ECO:0000256" key="7">
    <source>
        <dbReference type="RuleBase" id="RU364023"/>
    </source>
</evidence>
<reference evidence="10 11" key="1">
    <citation type="journal article" date="2018" name="Mol. Biol. Evol.">
        <title>Broad Genomic Sampling Reveals a Smut Pathogenic Ancestry of the Fungal Clade Ustilaginomycotina.</title>
        <authorList>
            <person name="Kijpornyongpan T."/>
            <person name="Mondo S.J."/>
            <person name="Barry K."/>
            <person name="Sandor L."/>
            <person name="Lee J."/>
            <person name="Lipzen A."/>
            <person name="Pangilinan J."/>
            <person name="LaButti K."/>
            <person name="Hainaut M."/>
            <person name="Henrissat B."/>
            <person name="Grigoriev I.V."/>
            <person name="Spatafora J.W."/>
            <person name="Aime M.C."/>
        </authorList>
    </citation>
    <scope>NUCLEOTIDE SEQUENCE [LARGE SCALE GENOMIC DNA]</scope>
    <source>
        <strain evidence="10 11">MCA 4718</strain>
    </source>
</reference>
<evidence type="ECO:0000259" key="9">
    <source>
        <dbReference type="PROSITE" id="PS51721"/>
    </source>
</evidence>
<dbReference type="EMBL" id="KZ819328">
    <property type="protein sequence ID" value="PWN20397.1"/>
    <property type="molecule type" value="Genomic_DNA"/>
</dbReference>
<dbReference type="InterPro" id="IPR023179">
    <property type="entry name" value="GTP-bd_ortho_bundle_sf"/>
</dbReference>
<evidence type="ECO:0000256" key="2">
    <source>
        <dbReference type="ARBA" id="ARBA00004604"/>
    </source>
</evidence>
<evidence type="ECO:0000256" key="5">
    <source>
        <dbReference type="ARBA" id="ARBA00023134"/>
    </source>
</evidence>
<evidence type="ECO:0000256" key="1">
    <source>
        <dbReference type="ARBA" id="ARBA00003892"/>
    </source>
</evidence>
<feature type="compositionally biased region" description="Acidic residues" evidence="8">
    <location>
        <begin position="586"/>
        <end position="606"/>
    </location>
</feature>
<dbReference type="Proteomes" id="UP000245942">
    <property type="component" value="Unassembled WGS sequence"/>
</dbReference>
<sequence length="783" mass="85670">MVKVAGKTKSSSSPRGGVKSDGLKKVKGQNFYRDASQARRVKLLSKNGIASKAIRDKDGNIIQAQEFQSSEAKPGRVQPDRRWFGNTRVISQDALDHFRTSLGSRVDDPYSVLLRRNKLPMSLIQEPKKGKAASLTLVEPFQQTFGPGAQRKRPRMESNMNSFAELAESSEKAGDAHNERVLAAEAKLAGTDLVPADRELGSAYDIDASGAGPSSETLSSDVFYAPVTRGRSEPAYSKGQSRRIWGELYKVIDSSDVVIQVLDVRDPMGTRCRSVEKHIKEEKPHKHLVFLLNKVDLVPTWVTARWVKLLSREYPTIAFHASINNSFGKGSLIQLLRQFSVLHSDKKQISVGFVGYPNTGKSSIINTLKKKKVCNVAPIPGETKVWQYITLMKRIYLIDCPGIVPASAQDSETGTVLKGVVRVENLETPAEHIPALLSRVKPEYIKKTYNLKGWTDTTDFLEQLAKRYGKLLKGGAPDEHTVAKMVLNDWIRGKIPFFVAPPLTATALAAQEAKGKNKAIEPTEEDVKHGAVRPAKRVKGVEQALKSISVLTKFSKEDVHGGMDDDYVLDKDEDAEQPERAHSAGEEEDSDVSDSEDEEEEDDADLPELAWEDVFGSAPGGADAAGAMEDEDSDAQSSSASAGPSSKRKASLIDGGGDEDDEEEVEEQAESDSDEEMPSSDEDSQRKKAPRMKTSKKRAENFYTHANVKNKNRERAKLMRSTKGKTAPAPGAVGEGADQTVRRAARERGSRELEVGRGLSGAGDDGLSRGRRGQSLVAAMSVQ</sequence>
<dbReference type="FunFam" id="1.10.1580.10:FF:000001">
    <property type="entry name" value="Nucleolar GTP-binding protein 2"/>
    <property type="match status" value="1"/>
</dbReference>
<evidence type="ECO:0000313" key="10">
    <source>
        <dbReference type="EMBL" id="PWN20397.1"/>
    </source>
</evidence>
<evidence type="ECO:0000256" key="3">
    <source>
        <dbReference type="ARBA" id="ARBA00022127"/>
    </source>
</evidence>
<dbReference type="InterPro" id="IPR050755">
    <property type="entry name" value="TRAFAC_YlqF/YawG_RiboMat"/>
</dbReference>
<evidence type="ECO:0000313" key="11">
    <source>
        <dbReference type="Proteomes" id="UP000245942"/>
    </source>
</evidence>
<comment type="similarity">
    <text evidence="7">Belongs to the TRAFAC class YlqF/YawG GTPase family. NOG2 subfamily.</text>
</comment>
<accession>A0A316U563</accession>
<name>A0A316U563_9BASI</name>
<dbReference type="InterPro" id="IPR006073">
    <property type="entry name" value="GTP-bd"/>
</dbReference>
<feature type="compositionally biased region" description="Low complexity" evidence="8">
    <location>
        <begin position="635"/>
        <end position="645"/>
    </location>
</feature>
<dbReference type="PRINTS" id="PR00326">
    <property type="entry name" value="GTP1OBG"/>
</dbReference>
<organism evidence="10 11">
    <name type="scientific">Pseudomicrostroma glucosiphilum</name>
    <dbReference type="NCBI Taxonomy" id="1684307"/>
    <lineage>
        <taxon>Eukaryota</taxon>
        <taxon>Fungi</taxon>
        <taxon>Dikarya</taxon>
        <taxon>Basidiomycota</taxon>
        <taxon>Ustilaginomycotina</taxon>
        <taxon>Exobasidiomycetes</taxon>
        <taxon>Microstromatales</taxon>
        <taxon>Microstromatales incertae sedis</taxon>
        <taxon>Pseudomicrostroma</taxon>
    </lineage>
</organism>
<dbReference type="GO" id="GO:0005730">
    <property type="term" value="C:nucleolus"/>
    <property type="evidence" value="ECO:0007669"/>
    <property type="project" value="UniProtKB-SubCell"/>
</dbReference>
<evidence type="ECO:0000256" key="6">
    <source>
        <dbReference type="ARBA" id="ARBA00023242"/>
    </source>
</evidence>
<evidence type="ECO:0000256" key="8">
    <source>
        <dbReference type="SAM" id="MobiDB-lite"/>
    </source>
</evidence>
<dbReference type="RefSeq" id="XP_025347557.1">
    <property type="nucleotide sequence ID" value="XM_025492648.1"/>
</dbReference>
<dbReference type="STRING" id="1684307.A0A316U563"/>
<feature type="compositionally biased region" description="Low complexity" evidence="8">
    <location>
        <begin position="607"/>
        <end position="627"/>
    </location>
</feature>
<dbReference type="FunFam" id="3.40.50.300:FF:000559">
    <property type="entry name" value="Nuclear/nucleolar GTPase 2"/>
    <property type="match status" value="1"/>
</dbReference>
<comment type="subcellular location">
    <subcellularLocation>
        <location evidence="2 7">Nucleus</location>
        <location evidence="2 7">Nucleolus</location>
    </subcellularLocation>
</comment>
<evidence type="ECO:0000256" key="4">
    <source>
        <dbReference type="ARBA" id="ARBA00022741"/>
    </source>
</evidence>
<keyword evidence="6 7" id="KW-0539">Nucleus</keyword>
<dbReference type="PANTHER" id="PTHR11089">
    <property type="entry name" value="GTP-BINDING PROTEIN-RELATED"/>
    <property type="match status" value="1"/>
</dbReference>
<feature type="region of interest" description="Disordered" evidence="8">
    <location>
        <begin position="1"/>
        <end position="31"/>
    </location>
</feature>
<keyword evidence="4 7" id="KW-0547">Nucleotide-binding</keyword>
<dbReference type="InterPro" id="IPR012971">
    <property type="entry name" value="NOG2_N_dom"/>
</dbReference>
<gene>
    <name evidence="10" type="ORF">BCV69DRAFT_283280</name>
</gene>
<dbReference type="CDD" id="cd01858">
    <property type="entry name" value="NGP_1"/>
    <property type="match status" value="1"/>
</dbReference>
<dbReference type="GeneID" id="37014382"/>
<dbReference type="InterPro" id="IPR030378">
    <property type="entry name" value="G_CP_dom"/>
</dbReference>
<dbReference type="PROSITE" id="PS51721">
    <property type="entry name" value="G_CP"/>
    <property type="match status" value="1"/>
</dbReference>
<dbReference type="Pfam" id="PF08153">
    <property type="entry name" value="NGP1NT"/>
    <property type="match status" value="1"/>
</dbReference>
<dbReference type="OrthoDB" id="444945at2759"/>
<dbReference type="GO" id="GO:0005525">
    <property type="term" value="F:GTP binding"/>
    <property type="evidence" value="ECO:0007669"/>
    <property type="project" value="UniProtKB-KW"/>
</dbReference>
<keyword evidence="11" id="KW-1185">Reference proteome</keyword>
<feature type="compositionally biased region" description="Basic residues" evidence="8">
    <location>
        <begin position="687"/>
        <end position="696"/>
    </location>
</feature>
<dbReference type="Gene3D" id="3.40.50.300">
    <property type="entry name" value="P-loop containing nucleotide triphosphate hydrolases"/>
    <property type="match status" value="1"/>
</dbReference>
<keyword evidence="5 7" id="KW-0342">GTP-binding</keyword>
<dbReference type="InterPro" id="IPR024929">
    <property type="entry name" value="GNL2_CP_dom"/>
</dbReference>
<protein>
    <recommendedName>
        <fullName evidence="3 7">Nucleolar GTP-binding protein 2</fullName>
    </recommendedName>
</protein>
<feature type="compositionally biased region" description="Basic and acidic residues" evidence="8">
    <location>
        <begin position="740"/>
        <end position="755"/>
    </location>
</feature>
<feature type="domain" description="CP-type G" evidence="9">
    <location>
        <begin position="245"/>
        <end position="406"/>
    </location>
</feature>
<dbReference type="Pfam" id="PF01926">
    <property type="entry name" value="MMR_HSR1"/>
    <property type="match status" value="1"/>
</dbReference>
<dbReference type="InterPro" id="IPR027417">
    <property type="entry name" value="P-loop_NTPase"/>
</dbReference>